<dbReference type="Pfam" id="PF00905">
    <property type="entry name" value="Transpeptidase"/>
    <property type="match status" value="1"/>
</dbReference>
<dbReference type="GO" id="GO:0030288">
    <property type="term" value="C:outer membrane-bounded periplasmic space"/>
    <property type="evidence" value="ECO:0007669"/>
    <property type="project" value="TreeGrafter"/>
</dbReference>
<dbReference type="GO" id="GO:0008658">
    <property type="term" value="F:penicillin binding"/>
    <property type="evidence" value="ECO:0007669"/>
    <property type="project" value="InterPro"/>
</dbReference>
<keyword evidence="1" id="KW-0328">Glycosyltransferase</keyword>
<dbReference type="AlphaFoldDB" id="X1KYZ0"/>
<evidence type="ECO:0000313" key="4">
    <source>
        <dbReference type="EMBL" id="GAH98860.1"/>
    </source>
</evidence>
<dbReference type="InterPro" id="IPR050396">
    <property type="entry name" value="Glycosyltr_51/Transpeptidase"/>
</dbReference>
<sequence>LTPKLAMVGGKDFGESKFNRATQAYRQPGSAFKPFIYLTALDNGFTPSNIIEDSPITFENGWSPENYEKEFSGPVTLREAFEQSINVVGVKLLDQVGIKKVINYSR</sequence>
<organism evidence="4">
    <name type="scientific">marine sediment metagenome</name>
    <dbReference type="NCBI Taxonomy" id="412755"/>
    <lineage>
        <taxon>unclassified sequences</taxon>
        <taxon>metagenomes</taxon>
        <taxon>ecological metagenomes</taxon>
    </lineage>
</organism>
<feature type="non-terminal residue" evidence="4">
    <location>
        <position position="106"/>
    </location>
</feature>
<dbReference type="PANTHER" id="PTHR32282">
    <property type="entry name" value="BINDING PROTEIN TRANSPEPTIDASE, PUTATIVE-RELATED"/>
    <property type="match status" value="1"/>
</dbReference>
<evidence type="ECO:0000256" key="1">
    <source>
        <dbReference type="ARBA" id="ARBA00022676"/>
    </source>
</evidence>
<keyword evidence="2" id="KW-0808">Transferase</keyword>
<dbReference type="GO" id="GO:0008955">
    <property type="term" value="F:peptidoglycan glycosyltransferase activity"/>
    <property type="evidence" value="ECO:0007669"/>
    <property type="project" value="TreeGrafter"/>
</dbReference>
<reference evidence="4" key="1">
    <citation type="journal article" date="2014" name="Front. Microbiol.">
        <title>High frequency of phylogenetically diverse reductive dehalogenase-homologous genes in deep subseafloor sedimentary metagenomes.</title>
        <authorList>
            <person name="Kawai M."/>
            <person name="Futagami T."/>
            <person name="Toyoda A."/>
            <person name="Takaki Y."/>
            <person name="Nishi S."/>
            <person name="Hori S."/>
            <person name="Arai W."/>
            <person name="Tsubouchi T."/>
            <person name="Morono Y."/>
            <person name="Uchiyama I."/>
            <person name="Ito T."/>
            <person name="Fujiyama A."/>
            <person name="Inagaki F."/>
            <person name="Takami H."/>
        </authorList>
    </citation>
    <scope>NUCLEOTIDE SEQUENCE</scope>
    <source>
        <strain evidence="4">Expedition CK06-06</strain>
    </source>
</reference>
<dbReference type="InterPro" id="IPR001460">
    <property type="entry name" value="PCN-bd_Tpept"/>
</dbReference>
<evidence type="ECO:0000256" key="2">
    <source>
        <dbReference type="ARBA" id="ARBA00022679"/>
    </source>
</evidence>
<dbReference type="Gene3D" id="3.40.710.10">
    <property type="entry name" value="DD-peptidase/beta-lactamase superfamily"/>
    <property type="match status" value="1"/>
</dbReference>
<dbReference type="GO" id="GO:0009252">
    <property type="term" value="P:peptidoglycan biosynthetic process"/>
    <property type="evidence" value="ECO:0007669"/>
    <property type="project" value="TreeGrafter"/>
</dbReference>
<name>X1KYZ0_9ZZZZ</name>
<dbReference type="InterPro" id="IPR012338">
    <property type="entry name" value="Beta-lactam/transpept-like"/>
</dbReference>
<dbReference type="EMBL" id="BARU01047382">
    <property type="protein sequence ID" value="GAH98860.1"/>
    <property type="molecule type" value="Genomic_DNA"/>
</dbReference>
<gene>
    <name evidence="4" type="ORF">S03H2_71027</name>
</gene>
<protein>
    <recommendedName>
        <fullName evidence="3">Penicillin-binding protein transpeptidase domain-containing protein</fullName>
    </recommendedName>
</protein>
<feature type="domain" description="Penicillin-binding protein transpeptidase" evidence="3">
    <location>
        <begin position="5"/>
        <end position="104"/>
    </location>
</feature>
<comment type="caution">
    <text evidence="4">The sequence shown here is derived from an EMBL/GenBank/DDBJ whole genome shotgun (WGS) entry which is preliminary data.</text>
</comment>
<feature type="non-terminal residue" evidence="4">
    <location>
        <position position="1"/>
    </location>
</feature>
<dbReference type="PANTHER" id="PTHR32282:SF33">
    <property type="entry name" value="PEPTIDOGLYCAN GLYCOSYLTRANSFERASE"/>
    <property type="match status" value="1"/>
</dbReference>
<accession>X1KYZ0</accession>
<proteinExistence type="predicted"/>
<dbReference type="SUPFAM" id="SSF56601">
    <property type="entry name" value="beta-lactamase/transpeptidase-like"/>
    <property type="match status" value="1"/>
</dbReference>
<evidence type="ECO:0000259" key="3">
    <source>
        <dbReference type="Pfam" id="PF00905"/>
    </source>
</evidence>